<evidence type="ECO:0000313" key="3">
    <source>
        <dbReference type="Proteomes" id="UP000191661"/>
    </source>
</evidence>
<comment type="caution">
    <text evidence="2">The sequence shown here is derived from an EMBL/GenBank/DDBJ whole genome shotgun (WGS) entry which is preliminary data.</text>
</comment>
<proteinExistence type="predicted"/>
<name>A0A1V6N525_METAZ</name>
<keyword evidence="1" id="KW-1133">Transmembrane helix</keyword>
<organism evidence="2 3">
    <name type="scientific">Methanobrevibacter arboriphilus JCM 13429 = DSM 1125</name>
    <dbReference type="NCBI Taxonomy" id="1300164"/>
    <lineage>
        <taxon>Archaea</taxon>
        <taxon>Methanobacteriati</taxon>
        <taxon>Methanobacteriota</taxon>
        <taxon>Methanomada group</taxon>
        <taxon>Methanobacteria</taxon>
        <taxon>Methanobacteriales</taxon>
        <taxon>Methanobacteriaceae</taxon>
        <taxon>Methanobrevibacter</taxon>
    </lineage>
</organism>
<sequence>MSNTHDDDNFLYELLKEDFYNEYNRLGILEGKASNLLAVAGIILTFQGGLPLLSQNNYFSNWSIFHFILYILPLILYALSIIFFLKAFSTSDYNYIPDTEKSELYECKNDKKELKFLLIEHYKKEFKKK</sequence>
<reference evidence="2 3" key="1">
    <citation type="submission" date="2014-12" db="EMBL/GenBank/DDBJ databases">
        <title>Genome sequence of Methanobrevibacter arboriphilicus DH1, DSM1125.</title>
        <authorList>
            <person name="Poehlein A."/>
            <person name="Thauer R.K."/>
            <person name="Seedorf H."/>
            <person name="Daniel R."/>
        </authorList>
    </citation>
    <scope>NUCLEOTIDE SEQUENCE [LARGE SCALE GENOMIC DNA]</scope>
    <source>
        <strain evidence="2 3">DH1</strain>
    </source>
</reference>
<dbReference type="AlphaFoldDB" id="A0A1V6N525"/>
<keyword evidence="1" id="KW-0472">Membrane</keyword>
<dbReference type="EMBL" id="JXMW01000001">
    <property type="protein sequence ID" value="OQD59810.1"/>
    <property type="molecule type" value="Genomic_DNA"/>
</dbReference>
<keyword evidence="1" id="KW-0812">Transmembrane</keyword>
<keyword evidence="3" id="KW-1185">Reference proteome</keyword>
<feature type="transmembrane region" description="Helical" evidence="1">
    <location>
        <begin position="64"/>
        <end position="85"/>
    </location>
</feature>
<evidence type="ECO:0000256" key="1">
    <source>
        <dbReference type="SAM" id="Phobius"/>
    </source>
</evidence>
<evidence type="ECO:0000313" key="2">
    <source>
        <dbReference type="EMBL" id="OQD59810.1"/>
    </source>
</evidence>
<dbReference type="Proteomes" id="UP000191661">
    <property type="component" value="Unassembled WGS sequence"/>
</dbReference>
<feature type="transmembrane region" description="Helical" evidence="1">
    <location>
        <begin position="33"/>
        <end position="52"/>
    </location>
</feature>
<gene>
    <name evidence="2" type="ORF">MBBAR_1c02170</name>
</gene>
<dbReference type="RefSeq" id="WP_080459431.1">
    <property type="nucleotide sequence ID" value="NZ_JXMW01000001.1"/>
</dbReference>
<accession>A0A1V6N525</accession>
<protein>
    <submittedName>
        <fullName evidence="2">Uncharacterized protein</fullName>
    </submittedName>
</protein>